<protein>
    <submittedName>
        <fullName evidence="1">Uncharacterized protein</fullName>
    </submittedName>
</protein>
<dbReference type="AlphaFoldDB" id="A0A8J6YYT9"/>
<sequence length="113" mass="11095">MTIPRPGPSAEGAAAPLILADTPAADATGARLALRLGWTHLDAGAHDGDLPAALLAAFRAGRPVLALCRPERAIHALAPWLGTVAPEPPVIVLPGDGAAPVALLGLGAGAAAL</sequence>
<evidence type="ECO:0000313" key="1">
    <source>
        <dbReference type="EMBL" id="MBE3640487.1"/>
    </source>
</evidence>
<dbReference type="Proteomes" id="UP000609121">
    <property type="component" value="Unassembled WGS sequence"/>
</dbReference>
<name>A0A8J6YYT9_9RHOB</name>
<comment type="caution">
    <text evidence="1">The sequence shown here is derived from an EMBL/GenBank/DDBJ whole genome shotgun (WGS) entry which is preliminary data.</text>
</comment>
<evidence type="ECO:0000313" key="2">
    <source>
        <dbReference type="Proteomes" id="UP000609121"/>
    </source>
</evidence>
<reference evidence="1" key="1">
    <citation type="submission" date="2020-09" db="EMBL/GenBank/DDBJ databases">
        <title>A novel bacterium of genus Mangrovicoccus, isolated from South China Sea.</title>
        <authorList>
            <person name="Huang H."/>
            <person name="Mo K."/>
            <person name="Hu Y."/>
        </authorList>
    </citation>
    <scope>NUCLEOTIDE SEQUENCE</scope>
    <source>
        <strain evidence="1">HB182678</strain>
    </source>
</reference>
<dbReference type="EMBL" id="JACVXA010000098">
    <property type="protein sequence ID" value="MBE3640487.1"/>
    <property type="molecule type" value="Genomic_DNA"/>
</dbReference>
<feature type="non-terminal residue" evidence="1">
    <location>
        <position position="113"/>
    </location>
</feature>
<organism evidence="1 2">
    <name type="scientific">Mangrovicoccus algicola</name>
    <dbReference type="NCBI Taxonomy" id="2771008"/>
    <lineage>
        <taxon>Bacteria</taxon>
        <taxon>Pseudomonadati</taxon>
        <taxon>Pseudomonadota</taxon>
        <taxon>Alphaproteobacteria</taxon>
        <taxon>Rhodobacterales</taxon>
        <taxon>Paracoccaceae</taxon>
        <taxon>Mangrovicoccus</taxon>
    </lineage>
</organism>
<accession>A0A8J6YYT9</accession>
<dbReference type="InterPro" id="IPR038029">
    <property type="entry name" value="GbiG_N_sf"/>
</dbReference>
<keyword evidence="2" id="KW-1185">Reference proteome</keyword>
<gene>
    <name evidence="1" type="ORF">ICN82_19970</name>
</gene>
<proteinExistence type="predicted"/>
<dbReference type="SUPFAM" id="SSF159672">
    <property type="entry name" value="CbiG N-terminal domain-like"/>
    <property type="match status" value="1"/>
</dbReference>